<keyword evidence="3" id="KW-1185">Reference proteome</keyword>
<dbReference type="AlphaFoldDB" id="A0A2N8PG13"/>
<comment type="caution">
    <text evidence="2">The sequence shown here is derived from an EMBL/GenBank/DDBJ whole genome shotgun (WGS) entry which is preliminary data.</text>
</comment>
<proteinExistence type="predicted"/>
<dbReference type="EMBL" id="LJSN01000002">
    <property type="protein sequence ID" value="PNE39960.1"/>
    <property type="molecule type" value="Genomic_DNA"/>
</dbReference>
<organism evidence="2 3">
    <name type="scientific">Streptomyces noursei</name>
    <name type="common">Streptomyces albulus</name>
    <dbReference type="NCBI Taxonomy" id="1971"/>
    <lineage>
        <taxon>Bacteria</taxon>
        <taxon>Bacillati</taxon>
        <taxon>Actinomycetota</taxon>
        <taxon>Actinomycetes</taxon>
        <taxon>Kitasatosporales</taxon>
        <taxon>Streptomycetaceae</taxon>
        <taxon>Streptomyces</taxon>
    </lineage>
</organism>
<dbReference type="Proteomes" id="UP000236047">
    <property type="component" value="Unassembled WGS sequence"/>
</dbReference>
<evidence type="ECO:0000313" key="3">
    <source>
        <dbReference type="Proteomes" id="UP000236047"/>
    </source>
</evidence>
<reference evidence="3" key="1">
    <citation type="submission" date="2015-09" db="EMBL/GenBank/DDBJ databases">
        <authorList>
            <person name="Graham D.E."/>
            <person name="Mahan K.M."/>
            <person name="Klingeman D.M."/>
            <person name="Fida T."/>
            <person name="Giannone R.J."/>
            <person name="Hettich R.L."/>
            <person name="Parry R.J."/>
            <person name="Spain J.C."/>
        </authorList>
    </citation>
    <scope>NUCLEOTIDE SEQUENCE [LARGE SCALE GENOMIC DNA]</scope>
    <source>
        <strain evidence="3">JCM 4701</strain>
    </source>
</reference>
<evidence type="ECO:0000313" key="2">
    <source>
        <dbReference type="EMBL" id="PNE39960.1"/>
    </source>
</evidence>
<accession>A0A2N8PG13</accession>
<gene>
    <name evidence="2" type="ORF">AOB60_02540</name>
</gene>
<name>A0A2N8PG13_STRNR</name>
<feature type="region of interest" description="Disordered" evidence="1">
    <location>
        <begin position="40"/>
        <end position="69"/>
    </location>
</feature>
<protein>
    <submittedName>
        <fullName evidence="2">Uncharacterized protein</fullName>
    </submittedName>
</protein>
<sequence length="152" mass="16418">MITDQAGLMAFRAVHAEWDTVFSHLPDVGCGRAWEAARKVRPATPVSNGPSEETRGRRGRQSMPRSGPLPFGNFYDLDVRQLRLSALGPAHAAPRRCAVRSGRFRSGALAGEVSAGPGSSCCITEVVVLHFAQDGRRQAADSDPSERFVPFV</sequence>
<evidence type="ECO:0000256" key="1">
    <source>
        <dbReference type="SAM" id="MobiDB-lite"/>
    </source>
</evidence>